<name>A0A6B0VE01_IXORI</name>
<evidence type="ECO:0000256" key="18">
    <source>
        <dbReference type="ARBA" id="ARBA00023180"/>
    </source>
</evidence>
<proteinExistence type="inferred from homology"/>
<dbReference type="Pfam" id="PF04389">
    <property type="entry name" value="Peptidase_M28"/>
    <property type="match status" value="1"/>
</dbReference>
<evidence type="ECO:0000256" key="17">
    <source>
        <dbReference type="ARBA" id="ARBA00023145"/>
    </source>
</evidence>
<evidence type="ECO:0000256" key="13">
    <source>
        <dbReference type="ARBA" id="ARBA00022824"/>
    </source>
</evidence>
<evidence type="ECO:0000313" key="23">
    <source>
        <dbReference type="EMBL" id="MXU99771.1"/>
    </source>
</evidence>
<evidence type="ECO:0000256" key="11">
    <source>
        <dbReference type="ARBA" id="ARBA00022729"/>
    </source>
</evidence>
<dbReference type="Gene3D" id="3.40.630.10">
    <property type="entry name" value="Zn peptidases"/>
    <property type="match status" value="1"/>
</dbReference>
<dbReference type="PANTHER" id="PTHR12053">
    <property type="entry name" value="PROTEASE FAMILY M28 PLASMA GLUTAMATE CARBOXYPEPTIDASE-RELATED"/>
    <property type="match status" value="1"/>
</dbReference>
<dbReference type="GO" id="GO:0043171">
    <property type="term" value="P:peptide catabolic process"/>
    <property type="evidence" value="ECO:0007669"/>
    <property type="project" value="TreeGrafter"/>
</dbReference>
<evidence type="ECO:0000259" key="22">
    <source>
        <dbReference type="Pfam" id="PF04389"/>
    </source>
</evidence>
<sequence>MKAASSSGRGVPRSSSLPRVVSRPQVVVVGSAARRSAMNHLPVLLWTLFSSVREDVCYLPPELRAEIRGYRPLVHSILSEFVAGAESGSTYSDLAYFADRFGHRVVGSASLEDAIDHLLSVLRHAGLDHVAAEPVHTPVWSRGPEKATVVSPRVLEMDVLGLGGSVSTPPAGITARVVVVESFEELETRRHEVNGTIVLFRPKWRDYKSYVVYRERGPSMAARYGAVATLVRSAAPYSLYTPHTGKLSYDDDAPRIPAAAVTVEDADFLARVVGRGEEVKVRLEMSNSHTNGTSRNVVADITGTAHPGQYVILGAHTDSWDVGQGVMDDAGGVFIAVKALSYLRKRGLRPRRTLRAVLWTSEENGLVGAAEFVRRHRDEMDNVSLAMESDTGTFAPYGLTTSSENNLTQCILREVLSLMAPIGATTLELSVRGSDVDKLHALGVPVSTLLNRNERYFHYHHTRADTMSLMSSRDLDLCAGFWAAVGYVFADLRDMLPR</sequence>
<keyword evidence="10" id="KW-0479">Metal-binding</keyword>
<dbReference type="SUPFAM" id="SSF53187">
    <property type="entry name" value="Zn-dependent exopeptidases"/>
    <property type="match status" value="1"/>
</dbReference>
<keyword evidence="18" id="KW-0325">Glycoprotein</keyword>
<evidence type="ECO:0000256" key="4">
    <source>
        <dbReference type="ARBA" id="ARBA00004613"/>
    </source>
</evidence>
<evidence type="ECO:0000256" key="7">
    <source>
        <dbReference type="ARBA" id="ARBA00022525"/>
    </source>
</evidence>
<evidence type="ECO:0000256" key="12">
    <source>
        <dbReference type="ARBA" id="ARBA00022801"/>
    </source>
</evidence>
<keyword evidence="15" id="KW-0333">Golgi apparatus</keyword>
<evidence type="ECO:0000256" key="10">
    <source>
        <dbReference type="ARBA" id="ARBA00022723"/>
    </source>
</evidence>
<protein>
    <recommendedName>
        <fullName evidence="6">Carboxypeptidase Q</fullName>
    </recommendedName>
    <alternativeName>
        <fullName evidence="21">Plasma glutamate carboxypeptidase</fullName>
    </alternativeName>
</protein>
<evidence type="ECO:0000256" key="3">
    <source>
        <dbReference type="ARBA" id="ARBA00004555"/>
    </source>
</evidence>
<evidence type="ECO:0000256" key="2">
    <source>
        <dbReference type="ARBA" id="ARBA00004371"/>
    </source>
</evidence>
<organism evidence="23">
    <name type="scientific">Ixodes ricinus</name>
    <name type="common">Common tick</name>
    <name type="synonym">Acarus ricinus</name>
    <dbReference type="NCBI Taxonomy" id="34613"/>
    <lineage>
        <taxon>Eukaryota</taxon>
        <taxon>Metazoa</taxon>
        <taxon>Ecdysozoa</taxon>
        <taxon>Arthropoda</taxon>
        <taxon>Chelicerata</taxon>
        <taxon>Arachnida</taxon>
        <taxon>Acari</taxon>
        <taxon>Parasitiformes</taxon>
        <taxon>Ixodida</taxon>
        <taxon>Ixodoidea</taxon>
        <taxon>Ixodidae</taxon>
        <taxon>Ixodinae</taxon>
        <taxon>Ixodes</taxon>
    </lineage>
</organism>
<dbReference type="GO" id="GO:0005783">
    <property type="term" value="C:endoplasmic reticulum"/>
    <property type="evidence" value="ECO:0007669"/>
    <property type="project" value="UniProtKB-SubCell"/>
</dbReference>
<comment type="similarity">
    <text evidence="5">Belongs to the peptidase M28 family.</text>
</comment>
<keyword evidence="11" id="KW-0732">Signal</keyword>
<keyword evidence="12" id="KW-0378">Hydrolase</keyword>
<dbReference type="GO" id="GO:0070573">
    <property type="term" value="F:metallodipeptidase activity"/>
    <property type="evidence" value="ECO:0007669"/>
    <property type="project" value="InterPro"/>
</dbReference>
<dbReference type="AlphaFoldDB" id="A0A6B0VE01"/>
<dbReference type="EMBL" id="GIFC01017688">
    <property type="protein sequence ID" value="MXU99771.1"/>
    <property type="molecule type" value="Transcribed_RNA"/>
</dbReference>
<evidence type="ECO:0000256" key="21">
    <source>
        <dbReference type="ARBA" id="ARBA00033328"/>
    </source>
</evidence>
<dbReference type="GO" id="GO:0046872">
    <property type="term" value="F:metal ion binding"/>
    <property type="evidence" value="ECO:0007669"/>
    <property type="project" value="UniProtKB-KW"/>
</dbReference>
<evidence type="ECO:0000256" key="16">
    <source>
        <dbReference type="ARBA" id="ARBA00023049"/>
    </source>
</evidence>
<comment type="subcellular location">
    <subcellularLocation>
        <location evidence="1">Endoplasmic reticulum</location>
    </subcellularLocation>
    <subcellularLocation>
        <location evidence="3">Golgi apparatus</location>
    </subcellularLocation>
    <subcellularLocation>
        <location evidence="2">Lysosome</location>
    </subcellularLocation>
    <subcellularLocation>
        <location evidence="4">Secreted</location>
    </subcellularLocation>
</comment>
<keyword evidence="14" id="KW-0862">Zinc</keyword>
<evidence type="ECO:0000256" key="20">
    <source>
        <dbReference type="ARBA" id="ARBA00025833"/>
    </source>
</evidence>
<keyword evidence="13" id="KW-0256">Endoplasmic reticulum</keyword>
<dbReference type="GO" id="GO:0006508">
    <property type="term" value="P:proteolysis"/>
    <property type="evidence" value="ECO:0007669"/>
    <property type="project" value="UniProtKB-KW"/>
</dbReference>
<keyword evidence="23" id="KW-0675">Receptor</keyword>
<dbReference type="GO" id="GO:0005794">
    <property type="term" value="C:Golgi apparatus"/>
    <property type="evidence" value="ECO:0007669"/>
    <property type="project" value="UniProtKB-SubCell"/>
</dbReference>
<evidence type="ECO:0000256" key="6">
    <source>
        <dbReference type="ARBA" id="ARBA00014116"/>
    </source>
</evidence>
<evidence type="ECO:0000256" key="5">
    <source>
        <dbReference type="ARBA" id="ARBA00010918"/>
    </source>
</evidence>
<keyword evidence="16" id="KW-0482">Metalloprotease</keyword>
<evidence type="ECO:0000256" key="19">
    <source>
        <dbReference type="ARBA" id="ARBA00023228"/>
    </source>
</evidence>
<dbReference type="InterPro" id="IPR007484">
    <property type="entry name" value="Peptidase_M28"/>
</dbReference>
<keyword evidence="7" id="KW-0964">Secreted</keyword>
<reference evidence="23" key="1">
    <citation type="submission" date="2019-12" db="EMBL/GenBank/DDBJ databases">
        <title>An insight into the sialome of adult female Ixodes ricinus ticks feeding for 6 days.</title>
        <authorList>
            <person name="Perner J."/>
            <person name="Ribeiro J.M.C."/>
        </authorList>
    </citation>
    <scope>NUCLEOTIDE SEQUENCE</scope>
    <source>
        <strain evidence="23">Semi-engorged</strain>
        <tissue evidence="23">Salivary glands</tissue>
    </source>
</reference>
<keyword evidence="17" id="KW-0865">Zymogen</keyword>
<dbReference type="GO" id="GO:0005764">
    <property type="term" value="C:lysosome"/>
    <property type="evidence" value="ECO:0007669"/>
    <property type="project" value="UniProtKB-SubCell"/>
</dbReference>
<keyword evidence="8" id="KW-0121">Carboxypeptidase</keyword>
<dbReference type="InterPro" id="IPR039866">
    <property type="entry name" value="CPQ"/>
</dbReference>
<evidence type="ECO:0000256" key="1">
    <source>
        <dbReference type="ARBA" id="ARBA00004240"/>
    </source>
</evidence>
<dbReference type="GO" id="GO:0004180">
    <property type="term" value="F:carboxypeptidase activity"/>
    <property type="evidence" value="ECO:0007669"/>
    <property type="project" value="UniProtKB-KW"/>
</dbReference>
<dbReference type="GO" id="GO:0005615">
    <property type="term" value="C:extracellular space"/>
    <property type="evidence" value="ECO:0007669"/>
    <property type="project" value="TreeGrafter"/>
</dbReference>
<comment type="subunit">
    <text evidence="20">Homodimer. The monomeric form is inactive while the homodimer is active.</text>
</comment>
<dbReference type="FunFam" id="3.40.630.10:FF:000176">
    <property type="entry name" value="Transferrin receptor, putative"/>
    <property type="match status" value="1"/>
</dbReference>
<evidence type="ECO:0000256" key="15">
    <source>
        <dbReference type="ARBA" id="ARBA00023034"/>
    </source>
</evidence>
<evidence type="ECO:0000256" key="9">
    <source>
        <dbReference type="ARBA" id="ARBA00022670"/>
    </source>
</evidence>
<dbReference type="PANTHER" id="PTHR12053:SF3">
    <property type="entry name" value="CARBOXYPEPTIDASE Q"/>
    <property type="match status" value="1"/>
</dbReference>
<keyword evidence="9" id="KW-0645">Protease</keyword>
<feature type="domain" description="Peptidase M28" evidence="22">
    <location>
        <begin position="296"/>
        <end position="483"/>
    </location>
</feature>
<dbReference type="FunFam" id="3.50.30.30:FF:000009">
    <property type="entry name" value="Carboxypeptidase Q"/>
    <property type="match status" value="1"/>
</dbReference>
<dbReference type="Gene3D" id="3.50.30.30">
    <property type="match status" value="1"/>
</dbReference>
<evidence type="ECO:0000256" key="8">
    <source>
        <dbReference type="ARBA" id="ARBA00022645"/>
    </source>
</evidence>
<accession>A0A6B0VE01</accession>
<evidence type="ECO:0000256" key="14">
    <source>
        <dbReference type="ARBA" id="ARBA00022833"/>
    </source>
</evidence>
<keyword evidence="19" id="KW-0458">Lysosome</keyword>